<evidence type="ECO:0000313" key="2">
    <source>
        <dbReference type="EMBL" id="SIR87695.1"/>
    </source>
</evidence>
<organism evidence="2 3">
    <name type="scientific">Williamsia sterculiae</name>
    <dbReference type="NCBI Taxonomy" id="1344003"/>
    <lineage>
        <taxon>Bacteria</taxon>
        <taxon>Bacillati</taxon>
        <taxon>Actinomycetota</taxon>
        <taxon>Actinomycetes</taxon>
        <taxon>Mycobacteriales</taxon>
        <taxon>Nocardiaceae</taxon>
        <taxon>Williamsia</taxon>
    </lineage>
</organism>
<protein>
    <submittedName>
        <fullName evidence="2">Polyhydroxyalkanoate synthase</fullName>
    </submittedName>
</protein>
<dbReference type="AlphaFoldDB" id="A0A1N7EIE2"/>
<dbReference type="InterPro" id="IPR051321">
    <property type="entry name" value="PHA/PHB_synthase"/>
</dbReference>
<reference evidence="2 3" key="1">
    <citation type="submission" date="2017-01" db="EMBL/GenBank/DDBJ databases">
        <authorList>
            <person name="Mah S.A."/>
            <person name="Swanson W.J."/>
            <person name="Moy G.W."/>
            <person name="Vacquier V.D."/>
        </authorList>
    </citation>
    <scope>NUCLEOTIDE SEQUENCE [LARGE SCALE GENOMIC DNA]</scope>
    <source>
        <strain evidence="2 3">CPCC 203464</strain>
    </source>
</reference>
<dbReference type="PANTHER" id="PTHR36837:SF2">
    <property type="entry name" value="POLY(3-HYDROXYALKANOATE) POLYMERASE SUBUNIT PHAC"/>
    <property type="match status" value="1"/>
</dbReference>
<proteinExistence type="predicted"/>
<dbReference type="STRING" id="1344003.SAMN05445060_1334"/>
<dbReference type="RefSeq" id="WP_076477756.1">
    <property type="nucleotide sequence ID" value="NZ_FTNT01000003.1"/>
</dbReference>
<dbReference type="Proteomes" id="UP000186218">
    <property type="component" value="Unassembled WGS sequence"/>
</dbReference>
<dbReference type="PANTHER" id="PTHR36837">
    <property type="entry name" value="POLY(3-HYDROXYALKANOATE) POLYMERASE SUBUNIT PHAC"/>
    <property type="match status" value="1"/>
</dbReference>
<keyword evidence="3" id="KW-1185">Reference proteome</keyword>
<evidence type="ECO:0000313" key="3">
    <source>
        <dbReference type="Proteomes" id="UP000186218"/>
    </source>
</evidence>
<evidence type="ECO:0000256" key="1">
    <source>
        <dbReference type="SAM" id="MobiDB-lite"/>
    </source>
</evidence>
<name>A0A1N7EIE2_9NOCA</name>
<gene>
    <name evidence="2" type="ORF">SAMN05445060_1334</name>
</gene>
<dbReference type="Gene3D" id="3.40.50.1820">
    <property type="entry name" value="alpha/beta hydrolase"/>
    <property type="match status" value="1"/>
</dbReference>
<feature type="region of interest" description="Disordered" evidence="1">
    <location>
        <begin position="371"/>
        <end position="396"/>
    </location>
</feature>
<dbReference type="EMBL" id="FTNT01000003">
    <property type="protein sequence ID" value="SIR87695.1"/>
    <property type="molecule type" value="Genomic_DNA"/>
</dbReference>
<sequence>MSVLDRPRRLLERLPDQARTLYSLTLGDGIRPDVQTEHTTIADEPLRTLRRYGTEQQLADARSRGASPVLLLPPPAVSARCYDLSPETSLVAHLLDTGRIPYVLDHGATGSREHRRIGFEDFFDDIIPQALVRVAADHGSATGGDAHAVDLAAWSLGGTISLLTAAARPDLPIRSVTAIGTPLDYSALPGYPLLRAVNKPTGGMAVTAVLRTLGGIPAPAVRVAYRASAWQREIRKPAYILSNIDDHATLARMEVIDRFQDSMLGYTGRMAGQMWGRLIFRDELATGVVTIDGAPVDLTSITVPIQLFGSHRDAIVSWDAARHGLELFGSAEEVHFTTVETSHLGLIAGADAAEHTWPRIDAFYDSLDARGDQPDSEPIGHHPVGGDTSADESSIG</sequence>
<dbReference type="InterPro" id="IPR029058">
    <property type="entry name" value="AB_hydrolase_fold"/>
</dbReference>
<dbReference type="SUPFAM" id="SSF53474">
    <property type="entry name" value="alpha/beta-Hydrolases"/>
    <property type="match status" value="1"/>
</dbReference>
<accession>A0A1N7EIE2</accession>